<dbReference type="PANTHER" id="PTHR47219:SF9">
    <property type="entry name" value="GTPASE ACTIVATING PROTEIN AND CENTROSOME-ASSOCIATED, ISOFORM B"/>
    <property type="match status" value="1"/>
</dbReference>
<dbReference type="Proteomes" id="UP001162131">
    <property type="component" value="Unassembled WGS sequence"/>
</dbReference>
<evidence type="ECO:0000313" key="3">
    <source>
        <dbReference type="Proteomes" id="UP001162131"/>
    </source>
</evidence>
<dbReference type="InterPro" id="IPR000195">
    <property type="entry name" value="Rab-GAP-TBC_dom"/>
</dbReference>
<dbReference type="GO" id="GO:0005096">
    <property type="term" value="F:GTPase activator activity"/>
    <property type="evidence" value="ECO:0007669"/>
    <property type="project" value="TreeGrafter"/>
</dbReference>
<keyword evidence="3" id="KW-1185">Reference proteome</keyword>
<dbReference type="Gene3D" id="1.10.8.270">
    <property type="entry name" value="putative rabgap domain of human tbc1 domain family member 14 like domains"/>
    <property type="match status" value="1"/>
</dbReference>
<name>A0AAU9JIC1_9CILI</name>
<dbReference type="FunFam" id="1.10.8.270:FF:000016">
    <property type="entry name" value="TBC1 domain family member 2A"/>
    <property type="match status" value="1"/>
</dbReference>
<evidence type="ECO:0000259" key="1">
    <source>
        <dbReference type="PROSITE" id="PS50086"/>
    </source>
</evidence>
<accession>A0AAU9JIC1</accession>
<dbReference type="Pfam" id="PF00566">
    <property type="entry name" value="RabGAP-TBC"/>
    <property type="match status" value="1"/>
</dbReference>
<protein>
    <recommendedName>
        <fullName evidence="1">Rab-GAP TBC domain-containing protein</fullName>
    </recommendedName>
</protein>
<dbReference type="GO" id="GO:0031267">
    <property type="term" value="F:small GTPase binding"/>
    <property type="evidence" value="ECO:0007669"/>
    <property type="project" value="TreeGrafter"/>
</dbReference>
<dbReference type="SUPFAM" id="SSF47923">
    <property type="entry name" value="Ypt/Rab-GAP domain of gyp1p"/>
    <property type="match status" value="2"/>
</dbReference>
<sequence>MEGMSTQDNSPMTLTPPLIENQVQRVHRPQCMCDAEDMSLLSRSYFKLIKQITVSSCCKAQSWLKHCNPPRNAEEVYYNLLEIPLDVTEYLESAKQIELDLNRTFPDEPYFINGEGQSALRRVLQAFSKYDIQMGYVQGMNFIAGALLWHASEVDAFWLFVGLMENYEIRDTYLPSLPGLSKHCQIIQILIVENLPNLHRQFAEHRIGNEMFLAEWCFTLFGSAVPVDEMLNMLDAFFEKGWVFFYKFVLAILQCLEKKLLDARDPIEVLTPLKICHKSQKEWKKFLELLDGGRGKICWRSLIRKAKNLKVNEKYIRYLQMNFNLETGQFCLPKAHK</sequence>
<feature type="domain" description="Rab-GAP TBC" evidence="1">
    <location>
        <begin position="53"/>
        <end position="241"/>
    </location>
</feature>
<gene>
    <name evidence="2" type="ORF">BSTOLATCC_MIC33156</name>
</gene>
<dbReference type="SMART" id="SM00164">
    <property type="entry name" value="TBC"/>
    <property type="match status" value="1"/>
</dbReference>
<proteinExistence type="predicted"/>
<dbReference type="InterPro" id="IPR035969">
    <property type="entry name" value="Rab-GAP_TBC_sf"/>
</dbReference>
<dbReference type="PROSITE" id="PS50086">
    <property type="entry name" value="TBC_RABGAP"/>
    <property type="match status" value="1"/>
</dbReference>
<organism evidence="2 3">
    <name type="scientific">Blepharisma stoltei</name>
    <dbReference type="NCBI Taxonomy" id="1481888"/>
    <lineage>
        <taxon>Eukaryota</taxon>
        <taxon>Sar</taxon>
        <taxon>Alveolata</taxon>
        <taxon>Ciliophora</taxon>
        <taxon>Postciliodesmatophora</taxon>
        <taxon>Heterotrichea</taxon>
        <taxon>Heterotrichida</taxon>
        <taxon>Blepharismidae</taxon>
        <taxon>Blepharisma</taxon>
    </lineage>
</organism>
<reference evidence="2" key="1">
    <citation type="submission" date="2021-09" db="EMBL/GenBank/DDBJ databases">
        <authorList>
            <consortium name="AG Swart"/>
            <person name="Singh M."/>
            <person name="Singh A."/>
            <person name="Seah K."/>
            <person name="Emmerich C."/>
        </authorList>
    </citation>
    <scope>NUCLEOTIDE SEQUENCE</scope>
    <source>
        <strain evidence="2">ATCC30299</strain>
    </source>
</reference>
<dbReference type="InterPro" id="IPR050302">
    <property type="entry name" value="Rab_GAP_TBC_domain"/>
</dbReference>
<dbReference type="AlphaFoldDB" id="A0AAU9JIC1"/>
<comment type="caution">
    <text evidence="2">The sequence shown here is derived from an EMBL/GenBank/DDBJ whole genome shotgun (WGS) entry which is preliminary data.</text>
</comment>
<dbReference type="Gene3D" id="1.10.472.80">
    <property type="entry name" value="Ypt/Rab-GAP domain of gyp1p, domain 3"/>
    <property type="match status" value="1"/>
</dbReference>
<evidence type="ECO:0000313" key="2">
    <source>
        <dbReference type="EMBL" id="CAG9323255.1"/>
    </source>
</evidence>
<dbReference type="EMBL" id="CAJZBQ010000033">
    <property type="protein sequence ID" value="CAG9323255.1"/>
    <property type="molecule type" value="Genomic_DNA"/>
</dbReference>
<dbReference type="PANTHER" id="PTHR47219">
    <property type="entry name" value="RAB GTPASE-ACTIVATING PROTEIN 1-LIKE"/>
    <property type="match status" value="1"/>
</dbReference>